<dbReference type="GO" id="GO:0006099">
    <property type="term" value="P:tricarboxylic acid cycle"/>
    <property type="evidence" value="ECO:0007669"/>
    <property type="project" value="InterPro"/>
</dbReference>
<proteinExistence type="predicted"/>
<feature type="transmembrane region" description="Helical" evidence="8">
    <location>
        <begin position="12"/>
        <end position="30"/>
    </location>
</feature>
<dbReference type="SUPFAM" id="SSF81343">
    <property type="entry name" value="Fumarate reductase respiratory complex transmembrane subunits"/>
    <property type="match status" value="1"/>
</dbReference>
<dbReference type="PANTHER" id="PTHR10978">
    <property type="entry name" value="SUCCINATE DEHYDROGENASE CYTOCHROME B560 SUBUNIT"/>
    <property type="match status" value="1"/>
</dbReference>
<sequence>MKIILDNFFYSNLGKILLFFITFSFTYHFLNGLRHLCWDFGYGFNIKNVYLTGFIIIILTLTINIYIWFF</sequence>
<keyword evidence="2" id="KW-0349">Heme</keyword>
<dbReference type="Gene3D" id="1.20.1300.10">
    <property type="entry name" value="Fumarate reductase/succinate dehydrogenase, transmembrane subunit"/>
    <property type="match status" value="1"/>
</dbReference>
<dbReference type="AlphaFoldDB" id="A0A382NDY2"/>
<dbReference type="PANTHER" id="PTHR10978:SF5">
    <property type="entry name" value="SUCCINATE DEHYDROGENASE CYTOCHROME B560 SUBUNIT, MITOCHONDRIAL"/>
    <property type="match status" value="1"/>
</dbReference>
<protein>
    <recommendedName>
        <fullName evidence="10">Succinate dehydrogenase cytochrome b556 subunit</fullName>
    </recommendedName>
</protein>
<keyword evidence="5 8" id="KW-1133">Transmembrane helix</keyword>
<dbReference type="InterPro" id="IPR034804">
    <property type="entry name" value="SQR/QFR_C/D"/>
</dbReference>
<dbReference type="PROSITE" id="PS01001">
    <property type="entry name" value="SDH_CYT_2"/>
    <property type="match status" value="1"/>
</dbReference>
<name>A0A382NDY2_9ZZZZ</name>
<evidence type="ECO:0000256" key="5">
    <source>
        <dbReference type="ARBA" id="ARBA00022989"/>
    </source>
</evidence>
<gene>
    <name evidence="9" type="ORF">METZ01_LOCUS311389</name>
</gene>
<evidence type="ECO:0000256" key="1">
    <source>
        <dbReference type="ARBA" id="ARBA00004141"/>
    </source>
</evidence>
<keyword evidence="3 8" id="KW-0812">Transmembrane</keyword>
<reference evidence="9" key="1">
    <citation type="submission" date="2018-05" db="EMBL/GenBank/DDBJ databases">
        <authorList>
            <person name="Lanie J.A."/>
            <person name="Ng W.-L."/>
            <person name="Kazmierczak K.M."/>
            <person name="Andrzejewski T.M."/>
            <person name="Davidsen T.M."/>
            <person name="Wayne K.J."/>
            <person name="Tettelin H."/>
            <person name="Glass J.I."/>
            <person name="Rusch D."/>
            <person name="Podicherti R."/>
            <person name="Tsui H.-C.T."/>
            <person name="Winkler M.E."/>
        </authorList>
    </citation>
    <scope>NUCLEOTIDE SEQUENCE</scope>
</reference>
<dbReference type="InterPro" id="IPR014314">
    <property type="entry name" value="Succ_DH_cytb556"/>
</dbReference>
<feature type="transmembrane region" description="Helical" evidence="8">
    <location>
        <begin position="50"/>
        <end position="69"/>
    </location>
</feature>
<keyword evidence="7 8" id="KW-0472">Membrane</keyword>
<keyword evidence="6" id="KW-0408">Iron</keyword>
<evidence type="ECO:0000256" key="3">
    <source>
        <dbReference type="ARBA" id="ARBA00022692"/>
    </source>
</evidence>
<dbReference type="GO" id="GO:0016020">
    <property type="term" value="C:membrane"/>
    <property type="evidence" value="ECO:0007669"/>
    <property type="project" value="UniProtKB-SubCell"/>
</dbReference>
<dbReference type="GO" id="GO:0006121">
    <property type="term" value="P:mitochondrial electron transport, succinate to ubiquinone"/>
    <property type="evidence" value="ECO:0007669"/>
    <property type="project" value="TreeGrafter"/>
</dbReference>
<dbReference type="GO" id="GO:0005739">
    <property type="term" value="C:mitochondrion"/>
    <property type="evidence" value="ECO:0007669"/>
    <property type="project" value="GOC"/>
</dbReference>
<comment type="subcellular location">
    <subcellularLocation>
        <location evidence="1">Membrane</location>
        <topology evidence="1">Multi-pass membrane protein</topology>
    </subcellularLocation>
</comment>
<evidence type="ECO:0000313" key="9">
    <source>
        <dbReference type="EMBL" id="SVC58535.1"/>
    </source>
</evidence>
<dbReference type="InterPro" id="IPR018495">
    <property type="entry name" value="Succ_DH_cyt_bsu_CS"/>
</dbReference>
<evidence type="ECO:0000256" key="8">
    <source>
        <dbReference type="SAM" id="Phobius"/>
    </source>
</evidence>
<evidence type="ECO:0000256" key="2">
    <source>
        <dbReference type="ARBA" id="ARBA00022617"/>
    </source>
</evidence>
<organism evidence="9">
    <name type="scientific">marine metagenome</name>
    <dbReference type="NCBI Taxonomy" id="408172"/>
    <lineage>
        <taxon>unclassified sequences</taxon>
        <taxon>metagenomes</taxon>
        <taxon>ecological metagenomes</taxon>
    </lineage>
</organism>
<dbReference type="EMBL" id="UINC01099341">
    <property type="protein sequence ID" value="SVC58535.1"/>
    <property type="molecule type" value="Genomic_DNA"/>
</dbReference>
<evidence type="ECO:0000256" key="4">
    <source>
        <dbReference type="ARBA" id="ARBA00022723"/>
    </source>
</evidence>
<accession>A0A382NDY2</accession>
<evidence type="ECO:0000256" key="7">
    <source>
        <dbReference type="ARBA" id="ARBA00023136"/>
    </source>
</evidence>
<keyword evidence="4" id="KW-0479">Metal-binding</keyword>
<evidence type="ECO:0008006" key="10">
    <source>
        <dbReference type="Google" id="ProtNLM"/>
    </source>
</evidence>
<dbReference type="GO" id="GO:0009055">
    <property type="term" value="F:electron transfer activity"/>
    <property type="evidence" value="ECO:0007669"/>
    <property type="project" value="InterPro"/>
</dbReference>
<dbReference type="InterPro" id="IPR000701">
    <property type="entry name" value="SuccDH_FuR_B_TM-su"/>
</dbReference>
<evidence type="ECO:0000256" key="6">
    <source>
        <dbReference type="ARBA" id="ARBA00023004"/>
    </source>
</evidence>
<dbReference type="GO" id="GO:0046872">
    <property type="term" value="F:metal ion binding"/>
    <property type="evidence" value="ECO:0007669"/>
    <property type="project" value="UniProtKB-KW"/>
</dbReference>
<dbReference type="Pfam" id="PF01127">
    <property type="entry name" value="Sdh_cyt"/>
    <property type="match status" value="1"/>
</dbReference>
<dbReference type="NCBIfam" id="TIGR02970">
    <property type="entry name" value="succ_dehyd_cytB"/>
    <property type="match status" value="1"/>
</dbReference>